<evidence type="ECO:0000256" key="5">
    <source>
        <dbReference type="ARBA" id="ARBA00022727"/>
    </source>
</evidence>
<keyword evidence="7 11" id="KW-0418">Kinase</keyword>
<dbReference type="GO" id="GO:0006235">
    <property type="term" value="P:dTTP biosynthetic process"/>
    <property type="evidence" value="ECO:0007669"/>
    <property type="project" value="UniProtKB-UniRule"/>
</dbReference>
<evidence type="ECO:0000313" key="13">
    <source>
        <dbReference type="EMBL" id="GEO80155.1"/>
    </source>
</evidence>
<dbReference type="GO" id="GO:0006233">
    <property type="term" value="P:dTDP biosynthetic process"/>
    <property type="evidence" value="ECO:0007669"/>
    <property type="project" value="InterPro"/>
</dbReference>
<dbReference type="EMBL" id="BJZO01000004">
    <property type="protein sequence ID" value="GEO80155.1"/>
    <property type="molecule type" value="Genomic_DNA"/>
</dbReference>
<dbReference type="GO" id="GO:0004798">
    <property type="term" value="F:dTMP kinase activity"/>
    <property type="evidence" value="ECO:0007669"/>
    <property type="project" value="UniProtKB-UniRule"/>
</dbReference>
<dbReference type="GO" id="GO:0006227">
    <property type="term" value="P:dUDP biosynthetic process"/>
    <property type="evidence" value="ECO:0007669"/>
    <property type="project" value="TreeGrafter"/>
</dbReference>
<protein>
    <recommendedName>
        <fullName evidence="3 11">Thymidylate kinase</fullName>
        <ecNumber evidence="2 11">2.7.4.9</ecNumber>
    </recommendedName>
    <alternativeName>
        <fullName evidence="9 11">dTMP kinase</fullName>
    </alternativeName>
</protein>
<gene>
    <name evidence="11 13" type="primary">tmk</name>
    <name evidence="13" type="ORF">ROR02_02860</name>
</gene>
<evidence type="ECO:0000256" key="4">
    <source>
        <dbReference type="ARBA" id="ARBA00022679"/>
    </source>
</evidence>
<dbReference type="InterPro" id="IPR039430">
    <property type="entry name" value="Thymidylate_kin-like_dom"/>
</dbReference>
<dbReference type="PANTHER" id="PTHR10344">
    <property type="entry name" value="THYMIDYLATE KINASE"/>
    <property type="match status" value="1"/>
</dbReference>
<evidence type="ECO:0000256" key="11">
    <source>
        <dbReference type="HAMAP-Rule" id="MF_00165"/>
    </source>
</evidence>
<comment type="caution">
    <text evidence="13">The sequence shown here is derived from an EMBL/GenBank/DDBJ whole genome shotgun (WGS) entry which is preliminary data.</text>
</comment>
<keyword evidence="4 11" id="KW-0808">Transferase</keyword>
<keyword evidence="6 11" id="KW-0547">Nucleotide-binding</keyword>
<organism evidence="13 14">
    <name type="scientific">Pararhodospirillum oryzae</name>
    <dbReference type="NCBI Taxonomy" id="478448"/>
    <lineage>
        <taxon>Bacteria</taxon>
        <taxon>Pseudomonadati</taxon>
        <taxon>Pseudomonadota</taxon>
        <taxon>Alphaproteobacteria</taxon>
        <taxon>Rhodospirillales</taxon>
        <taxon>Rhodospirillaceae</taxon>
        <taxon>Pararhodospirillum</taxon>
    </lineage>
</organism>
<keyword evidence="5 11" id="KW-0545">Nucleotide biosynthesis</keyword>
<dbReference type="HAMAP" id="MF_00165">
    <property type="entry name" value="Thymidylate_kinase"/>
    <property type="match status" value="1"/>
</dbReference>
<dbReference type="InterPro" id="IPR018094">
    <property type="entry name" value="Thymidylate_kinase"/>
</dbReference>
<dbReference type="Proteomes" id="UP000321567">
    <property type="component" value="Unassembled WGS sequence"/>
</dbReference>
<evidence type="ECO:0000256" key="6">
    <source>
        <dbReference type="ARBA" id="ARBA00022741"/>
    </source>
</evidence>
<comment type="similarity">
    <text evidence="1 11">Belongs to the thymidylate kinase family.</text>
</comment>
<dbReference type="NCBIfam" id="TIGR00041">
    <property type="entry name" value="DTMP_kinase"/>
    <property type="match status" value="1"/>
</dbReference>
<dbReference type="GO" id="GO:0005524">
    <property type="term" value="F:ATP binding"/>
    <property type="evidence" value="ECO:0007669"/>
    <property type="project" value="UniProtKB-UniRule"/>
</dbReference>
<dbReference type="PROSITE" id="PS01331">
    <property type="entry name" value="THYMIDYLATE_KINASE"/>
    <property type="match status" value="1"/>
</dbReference>
<reference evidence="13 14" key="1">
    <citation type="submission" date="2019-07" db="EMBL/GenBank/DDBJ databases">
        <title>Whole genome shotgun sequence of Rhodospirillum oryzae NBRC 107573.</title>
        <authorList>
            <person name="Hosoyama A."/>
            <person name="Uohara A."/>
            <person name="Ohji S."/>
            <person name="Ichikawa N."/>
        </authorList>
    </citation>
    <scope>NUCLEOTIDE SEQUENCE [LARGE SCALE GENOMIC DNA]</scope>
    <source>
        <strain evidence="13 14">NBRC 107573</strain>
    </source>
</reference>
<evidence type="ECO:0000256" key="9">
    <source>
        <dbReference type="ARBA" id="ARBA00029962"/>
    </source>
</evidence>
<dbReference type="PANTHER" id="PTHR10344:SF4">
    <property type="entry name" value="UMP-CMP KINASE 2, MITOCHONDRIAL"/>
    <property type="match status" value="1"/>
</dbReference>
<evidence type="ECO:0000256" key="10">
    <source>
        <dbReference type="ARBA" id="ARBA00048743"/>
    </source>
</evidence>
<dbReference type="GO" id="GO:0005829">
    <property type="term" value="C:cytosol"/>
    <property type="evidence" value="ECO:0007669"/>
    <property type="project" value="TreeGrafter"/>
</dbReference>
<dbReference type="Gene3D" id="3.40.50.300">
    <property type="entry name" value="P-loop containing nucleotide triphosphate hydrolases"/>
    <property type="match status" value="1"/>
</dbReference>
<keyword evidence="14" id="KW-1185">Reference proteome</keyword>
<dbReference type="EC" id="2.7.4.9" evidence="2 11"/>
<dbReference type="AlphaFoldDB" id="A0A512H3W9"/>
<comment type="function">
    <text evidence="11">Phosphorylation of dTMP to form dTDP in both de novo and salvage pathways of dTTP synthesis.</text>
</comment>
<proteinExistence type="inferred from homology"/>
<keyword evidence="8 11" id="KW-0067">ATP-binding</keyword>
<evidence type="ECO:0000256" key="1">
    <source>
        <dbReference type="ARBA" id="ARBA00009776"/>
    </source>
</evidence>
<feature type="domain" description="Thymidylate kinase-like" evidence="12">
    <location>
        <begin position="2"/>
        <end position="199"/>
    </location>
</feature>
<name>A0A512H3W9_9PROT</name>
<evidence type="ECO:0000256" key="7">
    <source>
        <dbReference type="ARBA" id="ARBA00022777"/>
    </source>
</evidence>
<dbReference type="InterPro" id="IPR018095">
    <property type="entry name" value="Thymidylate_kin_CS"/>
</dbReference>
<dbReference type="CDD" id="cd01672">
    <property type="entry name" value="TMPK"/>
    <property type="match status" value="1"/>
</dbReference>
<dbReference type="SUPFAM" id="SSF52540">
    <property type="entry name" value="P-loop containing nucleoside triphosphate hydrolases"/>
    <property type="match status" value="1"/>
</dbReference>
<evidence type="ECO:0000313" key="14">
    <source>
        <dbReference type="Proteomes" id="UP000321567"/>
    </source>
</evidence>
<comment type="catalytic activity">
    <reaction evidence="10 11">
        <text>dTMP + ATP = dTDP + ADP</text>
        <dbReference type="Rhea" id="RHEA:13517"/>
        <dbReference type="ChEBI" id="CHEBI:30616"/>
        <dbReference type="ChEBI" id="CHEBI:58369"/>
        <dbReference type="ChEBI" id="CHEBI:63528"/>
        <dbReference type="ChEBI" id="CHEBI:456216"/>
        <dbReference type="EC" id="2.7.4.9"/>
    </reaction>
</comment>
<dbReference type="Pfam" id="PF02223">
    <property type="entry name" value="Thymidylate_kin"/>
    <property type="match status" value="1"/>
</dbReference>
<evidence type="ECO:0000256" key="8">
    <source>
        <dbReference type="ARBA" id="ARBA00022840"/>
    </source>
</evidence>
<evidence type="ECO:0000256" key="3">
    <source>
        <dbReference type="ARBA" id="ARBA00017144"/>
    </source>
</evidence>
<accession>A0A512H3W9</accession>
<evidence type="ECO:0000259" key="12">
    <source>
        <dbReference type="Pfam" id="PF02223"/>
    </source>
</evidence>
<dbReference type="InterPro" id="IPR027417">
    <property type="entry name" value="P-loop_NTPase"/>
</dbReference>
<sequence>MGKTTQRARLITALGHLRSQGDPLSVLATREPGGAPGAEAIRALLVAGDTGRWDARTEALLHAAARRDHLVRTVWPALAAGTWVVSDRFADSTRVYQGAGMGVSPDDLERLIAFVCQEFQPDLTVILDLPAARGLERAARRQARDGTRPGTEDRYERLDAAFHERVRAGFLALAAQTGPDVPRRVVIDADADEDTVHRRVLAAVRDACPELEEAA</sequence>
<evidence type="ECO:0000256" key="2">
    <source>
        <dbReference type="ARBA" id="ARBA00012980"/>
    </source>
</evidence>
<comment type="caution">
    <text evidence="11">Lacks conserved residue(s) required for the propagation of feature annotation.</text>
</comment>